<protein>
    <recommendedName>
        <fullName evidence="2">DUF5681 domain-containing protein</fullName>
    </recommendedName>
</protein>
<evidence type="ECO:0000259" key="2">
    <source>
        <dbReference type="Pfam" id="PF18932"/>
    </source>
</evidence>
<accession>A0A8J3H2T4</accession>
<dbReference type="Pfam" id="PF18932">
    <property type="entry name" value="DUF5681"/>
    <property type="match status" value="1"/>
</dbReference>
<dbReference type="InterPro" id="IPR043736">
    <property type="entry name" value="DUF5681"/>
</dbReference>
<feature type="domain" description="DUF5681" evidence="2">
    <location>
        <begin position="20"/>
        <end position="97"/>
    </location>
</feature>
<reference evidence="3" key="2">
    <citation type="submission" date="2020-09" db="EMBL/GenBank/DDBJ databases">
        <authorList>
            <person name="Sun Q."/>
            <person name="Kim S."/>
        </authorList>
    </citation>
    <scope>NUCLEOTIDE SEQUENCE</scope>
    <source>
        <strain evidence="3">KCTC 42650</strain>
    </source>
</reference>
<proteinExistence type="predicted"/>
<dbReference type="AlphaFoldDB" id="A0A8J3H2T4"/>
<reference evidence="3" key="1">
    <citation type="journal article" date="2014" name="Int. J. Syst. Evol. Microbiol.">
        <title>Complete genome sequence of Corynebacterium casei LMG S-19264T (=DSM 44701T), isolated from a smear-ripened cheese.</title>
        <authorList>
            <consortium name="US DOE Joint Genome Institute (JGI-PGF)"/>
            <person name="Walter F."/>
            <person name="Albersmeier A."/>
            <person name="Kalinowski J."/>
            <person name="Ruckert C."/>
        </authorList>
    </citation>
    <scope>NUCLEOTIDE SEQUENCE</scope>
    <source>
        <strain evidence="3">KCTC 42650</strain>
    </source>
</reference>
<name>A0A8J3H2T4_9RHOB</name>
<dbReference type="RefSeq" id="WP_189682588.1">
    <property type="nucleotide sequence ID" value="NZ_BNCJ01000026.1"/>
</dbReference>
<dbReference type="Proteomes" id="UP000626220">
    <property type="component" value="Unassembled WGS sequence"/>
</dbReference>
<feature type="compositionally biased region" description="Acidic residues" evidence="1">
    <location>
        <begin position="1"/>
        <end position="10"/>
    </location>
</feature>
<feature type="region of interest" description="Disordered" evidence="1">
    <location>
        <begin position="1"/>
        <end position="42"/>
    </location>
</feature>
<evidence type="ECO:0000313" key="4">
    <source>
        <dbReference type="Proteomes" id="UP000626220"/>
    </source>
</evidence>
<sequence>MTDKMDDDGNYEVGYRKPPKASRFKPGQSGNPRGRPKNAQNVGKLLAAALAQRITIREGERTAEVSKREALIVALLNRAIKGDGRATAQVLGLIQDQDRGEAETRQEGVTINVIDRFDDSE</sequence>
<evidence type="ECO:0000313" key="3">
    <source>
        <dbReference type="EMBL" id="GHF70712.1"/>
    </source>
</evidence>
<comment type="caution">
    <text evidence="3">The sequence shown here is derived from an EMBL/GenBank/DDBJ whole genome shotgun (WGS) entry which is preliminary data.</text>
</comment>
<evidence type="ECO:0000256" key="1">
    <source>
        <dbReference type="SAM" id="MobiDB-lite"/>
    </source>
</evidence>
<organism evidence="3 4">
    <name type="scientific">Seohaeicola zhoushanensis</name>
    <dbReference type="NCBI Taxonomy" id="1569283"/>
    <lineage>
        <taxon>Bacteria</taxon>
        <taxon>Pseudomonadati</taxon>
        <taxon>Pseudomonadota</taxon>
        <taxon>Alphaproteobacteria</taxon>
        <taxon>Rhodobacterales</taxon>
        <taxon>Roseobacteraceae</taxon>
        <taxon>Seohaeicola</taxon>
    </lineage>
</organism>
<dbReference type="EMBL" id="BNCJ01000026">
    <property type="protein sequence ID" value="GHF70712.1"/>
    <property type="molecule type" value="Genomic_DNA"/>
</dbReference>
<gene>
    <name evidence="3" type="ORF">GCM10017056_47120</name>
</gene>
<keyword evidence="4" id="KW-1185">Reference proteome</keyword>